<dbReference type="InterPro" id="IPR013740">
    <property type="entry name" value="Redoxin"/>
</dbReference>
<proteinExistence type="predicted"/>
<keyword evidence="3" id="KW-1185">Reference proteome</keyword>
<dbReference type="InterPro" id="IPR050553">
    <property type="entry name" value="Thioredoxin_ResA/DsbE_sf"/>
</dbReference>
<dbReference type="InterPro" id="IPR036249">
    <property type="entry name" value="Thioredoxin-like_sf"/>
</dbReference>
<dbReference type="PROSITE" id="PS51352">
    <property type="entry name" value="THIOREDOXIN_2"/>
    <property type="match status" value="1"/>
</dbReference>
<dbReference type="Proteomes" id="UP000064201">
    <property type="component" value="Chromosome"/>
</dbReference>
<dbReference type="SUPFAM" id="SSF52833">
    <property type="entry name" value="Thioredoxin-like"/>
    <property type="match status" value="1"/>
</dbReference>
<reference evidence="2 3" key="1">
    <citation type="submission" date="2015-04" db="EMBL/GenBank/DDBJ databases">
        <title>Complete Sequence for the Genome of the Thioalkalivibrio versutus D301.</title>
        <authorList>
            <person name="Mu T."/>
            <person name="Zhou J."/>
            <person name="Xu X."/>
        </authorList>
    </citation>
    <scope>NUCLEOTIDE SEQUENCE [LARGE SCALE GENOMIC DNA]</scope>
    <source>
        <strain evidence="2 3">D301</strain>
    </source>
</reference>
<dbReference type="RefSeq" id="WP_047251685.1">
    <property type="nucleotide sequence ID" value="NZ_CP011367.1"/>
</dbReference>
<gene>
    <name evidence="2" type="ORF">TVD_11940</name>
</gene>
<dbReference type="AlphaFoldDB" id="A0A0G3G6L3"/>
<accession>A0A0G3G6L3</accession>
<dbReference type="PANTHER" id="PTHR42852">
    <property type="entry name" value="THIOL:DISULFIDE INTERCHANGE PROTEIN DSBE"/>
    <property type="match status" value="1"/>
</dbReference>
<evidence type="ECO:0000259" key="1">
    <source>
        <dbReference type="PROSITE" id="PS51352"/>
    </source>
</evidence>
<dbReference type="PATRIC" id="fig|106634.4.peg.2433"/>
<name>A0A0G3G6L3_9GAMM</name>
<dbReference type="GO" id="GO:0016491">
    <property type="term" value="F:oxidoreductase activity"/>
    <property type="evidence" value="ECO:0007669"/>
    <property type="project" value="InterPro"/>
</dbReference>
<dbReference type="Gene3D" id="3.40.30.10">
    <property type="entry name" value="Glutaredoxin"/>
    <property type="match status" value="1"/>
</dbReference>
<dbReference type="CDD" id="cd02966">
    <property type="entry name" value="TlpA_like_family"/>
    <property type="match status" value="1"/>
</dbReference>
<feature type="domain" description="Thioredoxin" evidence="1">
    <location>
        <begin position="31"/>
        <end position="171"/>
    </location>
</feature>
<dbReference type="STRING" id="106634.TVD_11940"/>
<dbReference type="Pfam" id="PF08534">
    <property type="entry name" value="Redoxin"/>
    <property type="match status" value="1"/>
</dbReference>
<protein>
    <submittedName>
        <fullName evidence="2">Redoxin</fullName>
    </submittedName>
</protein>
<dbReference type="InterPro" id="IPR013766">
    <property type="entry name" value="Thioredoxin_domain"/>
</dbReference>
<evidence type="ECO:0000313" key="3">
    <source>
        <dbReference type="Proteomes" id="UP000064201"/>
    </source>
</evidence>
<dbReference type="PANTHER" id="PTHR42852:SF18">
    <property type="entry name" value="CHROMOSOME UNDETERMINED SCAFFOLD_47, WHOLE GENOME SHOTGUN SEQUENCE"/>
    <property type="match status" value="1"/>
</dbReference>
<dbReference type="KEGG" id="tvr:TVD_11940"/>
<dbReference type="OrthoDB" id="9788279at2"/>
<dbReference type="EMBL" id="CP011367">
    <property type="protein sequence ID" value="AKJ96019.1"/>
    <property type="molecule type" value="Genomic_DNA"/>
</dbReference>
<evidence type="ECO:0000313" key="2">
    <source>
        <dbReference type="EMBL" id="AKJ96019.1"/>
    </source>
</evidence>
<sequence length="171" mass="19287">MSKVRIDRKAIFGGIFIIALVAVAATIWLTDDGMRPAPAFAATTLDGEPVALEDYEGRPVMISFWATNCPSCIREIPELIHLHDTYADKGFELLAVALSYDPINRVEAMREDREMPYKIIHDSDDAFSQAYGGVRLTPTTFLISPNGRIVYQKLGDPDFEQIERHLERWLS</sequence>
<organism evidence="2 3">
    <name type="scientific">Thioalkalivibrio versutus</name>
    <dbReference type="NCBI Taxonomy" id="106634"/>
    <lineage>
        <taxon>Bacteria</taxon>
        <taxon>Pseudomonadati</taxon>
        <taxon>Pseudomonadota</taxon>
        <taxon>Gammaproteobacteria</taxon>
        <taxon>Chromatiales</taxon>
        <taxon>Ectothiorhodospiraceae</taxon>
        <taxon>Thioalkalivibrio</taxon>
    </lineage>
</organism>